<dbReference type="SUPFAM" id="SSF55166">
    <property type="entry name" value="Hedgehog/DD-peptidase"/>
    <property type="match status" value="1"/>
</dbReference>
<gene>
    <name evidence="1" type="ORF">LCGC14_1656110</name>
</gene>
<protein>
    <recommendedName>
        <fullName evidence="2">Peptidase M15A C-terminal domain-containing protein</fullName>
    </recommendedName>
</protein>
<name>A0A0F9KB87_9ZZZZ</name>
<evidence type="ECO:0008006" key="2">
    <source>
        <dbReference type="Google" id="ProtNLM"/>
    </source>
</evidence>
<evidence type="ECO:0000313" key="1">
    <source>
        <dbReference type="EMBL" id="KKM19398.1"/>
    </source>
</evidence>
<dbReference type="InterPro" id="IPR009045">
    <property type="entry name" value="Zn_M74/Hedgehog-like"/>
</dbReference>
<dbReference type="EMBL" id="LAZR01013997">
    <property type="protein sequence ID" value="KKM19398.1"/>
    <property type="molecule type" value="Genomic_DNA"/>
</dbReference>
<feature type="non-terminal residue" evidence="1">
    <location>
        <position position="1"/>
    </location>
</feature>
<sequence>QLHPILEVALTDIEYLFKQYNSPTVITSGWDGNHMPDSLHYKGKAIDLRIWYLDNAEFFAEALQIHLDRIYGHVFDSIFEPDHIHLEYDPRHA</sequence>
<proteinExistence type="predicted"/>
<accession>A0A0F9KB87</accession>
<organism evidence="1">
    <name type="scientific">marine sediment metagenome</name>
    <dbReference type="NCBI Taxonomy" id="412755"/>
    <lineage>
        <taxon>unclassified sequences</taxon>
        <taxon>metagenomes</taxon>
        <taxon>ecological metagenomes</taxon>
    </lineage>
</organism>
<dbReference type="AlphaFoldDB" id="A0A0F9KB87"/>
<comment type="caution">
    <text evidence="1">The sequence shown here is derived from an EMBL/GenBank/DDBJ whole genome shotgun (WGS) entry which is preliminary data.</text>
</comment>
<reference evidence="1" key="1">
    <citation type="journal article" date="2015" name="Nature">
        <title>Complex archaea that bridge the gap between prokaryotes and eukaryotes.</title>
        <authorList>
            <person name="Spang A."/>
            <person name="Saw J.H."/>
            <person name="Jorgensen S.L."/>
            <person name="Zaremba-Niedzwiedzka K."/>
            <person name="Martijn J."/>
            <person name="Lind A.E."/>
            <person name="van Eijk R."/>
            <person name="Schleper C."/>
            <person name="Guy L."/>
            <person name="Ettema T.J."/>
        </authorList>
    </citation>
    <scope>NUCLEOTIDE SEQUENCE</scope>
</reference>